<accession>A0ABD5SY01</accession>
<name>A0ABD5SY01_9EURY</name>
<keyword evidence="1" id="KW-0489">Methyltransferase</keyword>
<dbReference type="AlphaFoldDB" id="A0ABD5SY01"/>
<dbReference type="Proteomes" id="UP001596383">
    <property type="component" value="Unassembled WGS sequence"/>
</dbReference>
<evidence type="ECO:0000313" key="1">
    <source>
        <dbReference type="EMBL" id="MFC6769747.1"/>
    </source>
</evidence>
<keyword evidence="1" id="KW-0808">Transferase</keyword>
<dbReference type="GO" id="GO:0004719">
    <property type="term" value="F:protein-L-isoaspartate (D-aspartate) O-methyltransferase activity"/>
    <property type="evidence" value="ECO:0007669"/>
    <property type="project" value="UniProtKB-EC"/>
</dbReference>
<dbReference type="EMBL" id="JBHSWV010000811">
    <property type="protein sequence ID" value="MFC6769747.1"/>
    <property type="molecule type" value="Genomic_DNA"/>
</dbReference>
<proteinExistence type="predicted"/>
<dbReference type="GO" id="GO:0032259">
    <property type="term" value="P:methylation"/>
    <property type="evidence" value="ECO:0007669"/>
    <property type="project" value="UniProtKB-KW"/>
</dbReference>
<dbReference type="Gene3D" id="3.40.50.150">
    <property type="entry name" value="Vaccinia Virus protein VP39"/>
    <property type="match status" value="1"/>
</dbReference>
<protein>
    <submittedName>
        <fullName evidence="1">Protein-L-isoaspartate O-methyltransferase</fullName>
        <ecNumber evidence="1">2.1.1.77</ecNumber>
    </submittedName>
</protein>
<sequence length="48" mass="5618">MSDTHSYEAQRRRMVETVAPRVDDDRVLAALEAVPRHEFVPPDRRDRA</sequence>
<gene>
    <name evidence="1" type="ORF">ACFQE6_33305</name>
</gene>
<organism evidence="1 2">
    <name type="scientific">Natrinema soli</name>
    <dbReference type="NCBI Taxonomy" id="1930624"/>
    <lineage>
        <taxon>Archaea</taxon>
        <taxon>Methanobacteriati</taxon>
        <taxon>Methanobacteriota</taxon>
        <taxon>Stenosarchaea group</taxon>
        <taxon>Halobacteria</taxon>
        <taxon>Halobacteriales</taxon>
        <taxon>Natrialbaceae</taxon>
        <taxon>Natrinema</taxon>
    </lineage>
</organism>
<reference evidence="1 2" key="1">
    <citation type="journal article" date="2019" name="Int. J. Syst. Evol. Microbiol.">
        <title>The Global Catalogue of Microorganisms (GCM) 10K type strain sequencing project: providing services to taxonomists for standard genome sequencing and annotation.</title>
        <authorList>
            <consortium name="The Broad Institute Genomics Platform"/>
            <consortium name="The Broad Institute Genome Sequencing Center for Infectious Disease"/>
            <person name="Wu L."/>
            <person name="Ma J."/>
        </authorList>
    </citation>
    <scope>NUCLEOTIDE SEQUENCE [LARGE SCALE GENOMIC DNA]</scope>
    <source>
        <strain evidence="1 2">LMG 29247</strain>
    </source>
</reference>
<dbReference type="InterPro" id="IPR029063">
    <property type="entry name" value="SAM-dependent_MTases_sf"/>
</dbReference>
<dbReference type="EC" id="2.1.1.77" evidence="1"/>
<feature type="non-terminal residue" evidence="1">
    <location>
        <position position="48"/>
    </location>
</feature>
<evidence type="ECO:0000313" key="2">
    <source>
        <dbReference type="Proteomes" id="UP001596383"/>
    </source>
</evidence>
<comment type="caution">
    <text evidence="1">The sequence shown here is derived from an EMBL/GenBank/DDBJ whole genome shotgun (WGS) entry which is preliminary data.</text>
</comment>
<keyword evidence="2" id="KW-1185">Reference proteome</keyword>